<reference evidence="4 5" key="1">
    <citation type="submission" date="2018-08" db="EMBL/GenBank/DDBJ databases">
        <title>A genome reference for cultivated species of the human gut microbiota.</title>
        <authorList>
            <person name="Zou Y."/>
            <person name="Xue W."/>
            <person name="Luo G."/>
        </authorList>
    </citation>
    <scope>NUCLEOTIDE SEQUENCE [LARGE SCALE GENOMIC DNA]</scope>
    <source>
        <strain evidence="2 4">AF19-10AC</strain>
        <strain evidence="3 5">AF31-23</strain>
    </source>
</reference>
<gene>
    <name evidence="2" type="ORF">DWX27_10235</name>
    <name evidence="3" type="ORF">DWZ32_17900</name>
</gene>
<dbReference type="RefSeq" id="WP_117707581.1">
    <property type="nucleotide sequence ID" value="NZ_JADNLS010000019.1"/>
</dbReference>
<dbReference type="Gene3D" id="3.90.550.10">
    <property type="entry name" value="Spore Coat Polysaccharide Biosynthesis Protein SpsA, Chain A"/>
    <property type="match status" value="1"/>
</dbReference>
<dbReference type="SUPFAM" id="SSF53448">
    <property type="entry name" value="Nucleotide-diphospho-sugar transferases"/>
    <property type="match status" value="1"/>
</dbReference>
<sequence length="276" mass="32769">MKKKQITASIVLYKNERKELKLAIDCFLNTSLAVKLFLIDNSPEPLLEDIISDERVEYIYLNVNRGFGAGHNVVLKRTHLLGKYHLILNPDIQFGNGVLETLYEYMEQNLDVGNVMPHVIYPNGELQYLCKLLPTPMDWIGRMFIPIKSIKDKLNNRFEMRFANYTHEMNVPYLSGCFMFLRSSVIDEIGVFDEGIFMYGEDTDLNRRIYERYRTMYYPKVTIVHNHAKGSHRNLHLFWIHVKAAIYYLNKWGWFFDKERAYINRKTQEIYRKSDI</sequence>
<dbReference type="Proteomes" id="UP000284772">
    <property type="component" value="Unassembled WGS sequence"/>
</dbReference>
<dbReference type="PANTHER" id="PTHR43179">
    <property type="entry name" value="RHAMNOSYLTRANSFERASE WBBL"/>
    <property type="match status" value="1"/>
</dbReference>
<dbReference type="EMBL" id="QRQM01000023">
    <property type="protein sequence ID" value="RHN04275.1"/>
    <property type="molecule type" value="Genomic_DNA"/>
</dbReference>
<dbReference type="PANTHER" id="PTHR43179:SF10">
    <property type="entry name" value="GLYCOSYL TRANSFERASE"/>
    <property type="match status" value="1"/>
</dbReference>
<feature type="domain" description="Glycosyltransferase 2-like" evidence="1">
    <location>
        <begin position="10"/>
        <end position="189"/>
    </location>
</feature>
<accession>A0A3E4KSB1</accession>
<protein>
    <submittedName>
        <fullName evidence="2">Glycosyltransferase family 2 protein</fullName>
    </submittedName>
</protein>
<name>A0A3E4KSB1_9BACE</name>
<dbReference type="CDD" id="cd04186">
    <property type="entry name" value="GT_2_like_c"/>
    <property type="match status" value="1"/>
</dbReference>
<dbReference type="InterPro" id="IPR029044">
    <property type="entry name" value="Nucleotide-diphossugar_trans"/>
</dbReference>
<dbReference type="Proteomes" id="UP000286003">
    <property type="component" value="Unassembled WGS sequence"/>
</dbReference>
<comment type="caution">
    <text evidence="2">The sequence shown here is derived from an EMBL/GenBank/DDBJ whole genome shotgun (WGS) entry which is preliminary data.</text>
</comment>
<dbReference type="AlphaFoldDB" id="A0A3E4KSB1"/>
<evidence type="ECO:0000313" key="4">
    <source>
        <dbReference type="Proteomes" id="UP000284772"/>
    </source>
</evidence>
<proteinExistence type="predicted"/>
<evidence type="ECO:0000313" key="2">
    <source>
        <dbReference type="EMBL" id="RGT52854.1"/>
    </source>
</evidence>
<evidence type="ECO:0000259" key="1">
    <source>
        <dbReference type="Pfam" id="PF00535"/>
    </source>
</evidence>
<dbReference type="Pfam" id="PF00535">
    <property type="entry name" value="Glycos_transf_2"/>
    <property type="match status" value="1"/>
</dbReference>
<evidence type="ECO:0000313" key="5">
    <source>
        <dbReference type="Proteomes" id="UP000286003"/>
    </source>
</evidence>
<organism evidence="2 4">
    <name type="scientific">Bacteroides intestinalis</name>
    <dbReference type="NCBI Taxonomy" id="329854"/>
    <lineage>
        <taxon>Bacteria</taxon>
        <taxon>Pseudomonadati</taxon>
        <taxon>Bacteroidota</taxon>
        <taxon>Bacteroidia</taxon>
        <taxon>Bacteroidales</taxon>
        <taxon>Bacteroidaceae</taxon>
        <taxon>Bacteroides</taxon>
    </lineage>
</organism>
<dbReference type="EMBL" id="QRWT01000008">
    <property type="protein sequence ID" value="RGT52854.1"/>
    <property type="molecule type" value="Genomic_DNA"/>
</dbReference>
<dbReference type="InterPro" id="IPR001173">
    <property type="entry name" value="Glyco_trans_2-like"/>
</dbReference>
<evidence type="ECO:0000313" key="3">
    <source>
        <dbReference type="EMBL" id="RHN04275.1"/>
    </source>
</evidence>